<dbReference type="PRINTS" id="PR00119">
    <property type="entry name" value="CATATPASE"/>
</dbReference>
<comment type="caution">
    <text evidence="20">The sequence shown here is derived from an EMBL/GenBank/DDBJ whole genome shotgun (WGS) entry which is preliminary data.</text>
</comment>
<dbReference type="InterPro" id="IPR001757">
    <property type="entry name" value="P_typ_ATPase"/>
</dbReference>
<evidence type="ECO:0000259" key="19">
    <source>
        <dbReference type="SMART" id="SM00831"/>
    </source>
</evidence>
<dbReference type="PRINTS" id="PR00120">
    <property type="entry name" value="HATPASE"/>
</dbReference>
<dbReference type="SMART" id="SM00831">
    <property type="entry name" value="Cation_ATPase_N"/>
    <property type="match status" value="1"/>
</dbReference>
<feature type="transmembrane region" description="Helical" evidence="18">
    <location>
        <begin position="1234"/>
        <end position="1254"/>
    </location>
</feature>
<keyword evidence="21" id="KW-1185">Reference proteome</keyword>
<accession>A0A9W8CTA1</accession>
<gene>
    <name evidence="20" type="primary">PMC1_1</name>
    <name evidence="20" type="ORF">LPJ53_000300</name>
</gene>
<feature type="region of interest" description="Disordered" evidence="17">
    <location>
        <begin position="405"/>
        <end position="427"/>
    </location>
</feature>
<dbReference type="GO" id="GO:0006874">
    <property type="term" value="P:intracellular calcium ion homeostasis"/>
    <property type="evidence" value="ECO:0007669"/>
    <property type="project" value="TreeGrafter"/>
</dbReference>
<evidence type="ECO:0000256" key="5">
    <source>
        <dbReference type="ARBA" id="ARBA00022692"/>
    </source>
</evidence>
<feature type="region of interest" description="Disordered" evidence="17">
    <location>
        <begin position="1"/>
        <end position="40"/>
    </location>
</feature>
<dbReference type="InterPro" id="IPR036412">
    <property type="entry name" value="HAD-like_sf"/>
</dbReference>
<dbReference type="GO" id="GO:0046872">
    <property type="term" value="F:metal ion binding"/>
    <property type="evidence" value="ECO:0007669"/>
    <property type="project" value="UniProtKB-KW"/>
</dbReference>
<feature type="transmembrane region" description="Helical" evidence="18">
    <location>
        <begin position="213"/>
        <end position="232"/>
    </location>
</feature>
<feature type="compositionally biased region" description="Polar residues" evidence="17">
    <location>
        <begin position="1478"/>
        <end position="1488"/>
    </location>
</feature>
<dbReference type="PANTHER" id="PTHR24093:SF369">
    <property type="entry name" value="CALCIUM-TRANSPORTING ATPASE"/>
    <property type="match status" value="1"/>
</dbReference>
<dbReference type="OrthoDB" id="3352408at2759"/>
<feature type="compositionally biased region" description="Polar residues" evidence="17">
    <location>
        <begin position="675"/>
        <end position="694"/>
    </location>
</feature>
<keyword evidence="7" id="KW-0547">Nucleotide-binding</keyword>
<feature type="region of interest" description="Disordered" evidence="17">
    <location>
        <begin position="780"/>
        <end position="805"/>
    </location>
</feature>
<dbReference type="Pfam" id="PF13246">
    <property type="entry name" value="Cation_ATPase"/>
    <property type="match status" value="1"/>
</dbReference>
<dbReference type="InterPro" id="IPR006068">
    <property type="entry name" value="ATPase_P-typ_cation-transptr_C"/>
</dbReference>
<feature type="transmembrane region" description="Helical" evidence="18">
    <location>
        <begin position="175"/>
        <end position="193"/>
    </location>
</feature>
<sequence>MDNSGSTPAPAYTSQQNTPSLLRETLDHSEKASQQQVVSIDVNEPSSEQLSVMVADKDVAALQKLGGTNALLSVLKVDIDTGLVPENGVTDGAAAAAAAATADTDADRPDSSKKIDLAKELAAQQDSAEVTWLAEFEADCKLYAERVERYGVNILPPAKSRSFLGLVWDALHDKMLILLIVAAIVSLGIGIYQDVRVTGDTTEDSQNVHWVEGFAIIVAIAVVTLVASINDYQKEKQFRRLNAKKNDRKVRLTRGGQERLVSTNCILVGDILHIEPGDILCADGIVVSSSNLKCDESSVTGESDAMKKSRLEDAEKASADRKNRRQRRRAELRTKRNEQRAQAYRLKGTGGKADEAEISELLDRSGFDVDDSTDGEDLMVDKATGIVIAPAATLDAGADADIDEKVDDSHKRQAVTARRTKGGHSSKKMDPFLISGSRVLEGVGRCVVVAVGEKSFYGRTLMSLRTKNDPTPLQQKLDGLAELIAKLGGAAGLLMFIVLIIKYFIQFGKREVSRNATKVVDSVVRIVISAVTVVVVAVPEGLPLAVTLALAVATTRMLKDNCLVRVLASCETMGNATTICSDKTGTLTQNRMTVVAGCIGDQYQFSSYPPGTSELQRRRAKQPPADGLVTDMTGRAVPPEKAVLPTLLETETRRQRRLRNRRNRQHRRRMGRASGYSSSSALTPTSDVTPSFSGVSDMSDYSDDDDMVVPTAELGEEAPLAVLNLCYDAIAVNSSAFIAVSDTPADRDANSDDGLLSNTATGKKKAPFWRRLLGRSGKKSSDAAASSVAREENNGESGTAVSSADKFTGSKTEVAMLSWSESLGAPDYLQLREKDIEQCVQVWPFSSERKAMSTLVRIRRREDDKLVWRLYVKGAPEIVVQDCRWIVDVDGAFQTQDHDEIINDNLRDASIYGSIVDADNESEELTPTNPRADIPQINLDHGSDDDNDGDSDGNGENGKIAGALDVPYLLSAHYTGSRNAGSDTTDVGEDALPTTSFPADFAHNPAVPVLPLDEETLRDLRRTISDYASRALRTIGVAYRDFETFDEASLAQLESDVEWRESAGLVCLGIFAIEDPLREGVTDAVRRCQSAGIIVRMVTGDNVLTARAIATQCGIFTPGMGGIVLEGPKFRKLTPEQMDFIIPRLQVLARSSPEDKRMLVEWLRTHGEVVSVTGDGTNDGPALKAASVGFSMGIAGTEVAKEASSIVLMDDNFKSIVRACMWGRTVNDAVKKFLQFQLTVNITAVLIAFVSSIADKEEKSVFTAVQLLWINLIMDTFAALALATDPPSGDILDRYPEKQGSPLITFTMWKNIIGQSILQVVVCFLTLYAADDIFHLHTVQSSQDMLVLRTLVFNTFAWMQIFNEFNCRVLHNELNCFKGIQKNWFFMIIVLISVVGQVIIVQWGGVAFQTTALGGKYWAFSIVAGFISLPVGLILRLIPDQLIWWLLPFVSQDIYKQPQSLEWQPPAQNVRSKLAGESGNNQHQQNDGSDGRSGVLAGNQGGRNNDGGYSSDDIPAAHGQGDGIKSSVARLGATISRRIGKAPRHALRSHAATGESSGKQRRHWQKQHRTASASRQTFPNDDGGAGDYQGQLTVNTQVTRPDQDMGVPAFTATSAAAVAAGATAKRRQDVSRKRSGSNEAKPKSILAAAMVPSMVASSIGIGMSTSAMPPNKMTIEDLVDQELEKQQTEQSSQPKSE</sequence>
<feature type="compositionally biased region" description="Basic residues" evidence="17">
    <location>
        <begin position="1538"/>
        <end position="1548"/>
    </location>
</feature>
<dbReference type="PANTHER" id="PTHR24093">
    <property type="entry name" value="CATION TRANSPORTING ATPASE"/>
    <property type="match status" value="1"/>
</dbReference>
<dbReference type="Gene3D" id="3.40.50.1000">
    <property type="entry name" value="HAD superfamily/HAD-like"/>
    <property type="match status" value="2"/>
</dbReference>
<feature type="region of interest" description="Disordered" evidence="17">
    <location>
        <begin position="609"/>
        <end position="706"/>
    </location>
</feature>
<keyword evidence="6" id="KW-0479">Metal-binding</keyword>
<evidence type="ECO:0000256" key="18">
    <source>
        <dbReference type="SAM" id="Phobius"/>
    </source>
</evidence>
<keyword evidence="9" id="KW-0067">ATP-binding</keyword>
<dbReference type="GO" id="GO:0016887">
    <property type="term" value="F:ATP hydrolysis activity"/>
    <property type="evidence" value="ECO:0007669"/>
    <property type="project" value="InterPro"/>
</dbReference>
<keyword evidence="8" id="KW-0106">Calcium</keyword>
<feature type="transmembrane region" description="Helical" evidence="18">
    <location>
        <begin position="1383"/>
        <end position="1405"/>
    </location>
</feature>
<dbReference type="GO" id="GO:0005886">
    <property type="term" value="C:plasma membrane"/>
    <property type="evidence" value="ECO:0007669"/>
    <property type="project" value="TreeGrafter"/>
</dbReference>
<feature type="transmembrane region" description="Helical" evidence="18">
    <location>
        <begin position="483"/>
        <end position="505"/>
    </location>
</feature>
<dbReference type="Pfam" id="PF00689">
    <property type="entry name" value="Cation_ATPase_C"/>
    <property type="match status" value="1"/>
</dbReference>
<dbReference type="SUPFAM" id="SSF56784">
    <property type="entry name" value="HAD-like"/>
    <property type="match status" value="1"/>
</dbReference>
<feature type="transmembrane region" description="Helical" evidence="18">
    <location>
        <begin position="1417"/>
        <end position="1438"/>
    </location>
</feature>
<evidence type="ECO:0000256" key="15">
    <source>
        <dbReference type="ARBA" id="ARBA00048694"/>
    </source>
</evidence>
<feature type="region of interest" description="Disordered" evidence="17">
    <location>
        <begin position="921"/>
        <end position="958"/>
    </location>
</feature>
<evidence type="ECO:0000256" key="6">
    <source>
        <dbReference type="ARBA" id="ARBA00022723"/>
    </source>
</evidence>
<keyword evidence="13" id="KW-0406">Ion transport</keyword>
<dbReference type="EC" id="7.2.2.10" evidence="2"/>
<keyword evidence="12 18" id="KW-1133">Transmembrane helix</keyword>
<feature type="compositionally biased region" description="Basic and acidic residues" evidence="17">
    <location>
        <begin position="329"/>
        <end position="339"/>
    </location>
</feature>
<keyword evidence="3" id="KW-0813">Transport</keyword>
<evidence type="ECO:0000256" key="11">
    <source>
        <dbReference type="ARBA" id="ARBA00022967"/>
    </source>
</evidence>
<dbReference type="EMBL" id="JANBOJ010000004">
    <property type="protein sequence ID" value="KAJ1725485.1"/>
    <property type="molecule type" value="Genomic_DNA"/>
</dbReference>
<keyword evidence="5 18" id="KW-0812">Transmembrane</keyword>
<evidence type="ECO:0000256" key="9">
    <source>
        <dbReference type="ARBA" id="ARBA00022840"/>
    </source>
</evidence>
<feature type="region of interest" description="Disordered" evidence="17">
    <location>
        <begin position="295"/>
        <end position="351"/>
    </location>
</feature>
<evidence type="ECO:0000256" key="2">
    <source>
        <dbReference type="ARBA" id="ARBA00012790"/>
    </source>
</evidence>
<evidence type="ECO:0000256" key="14">
    <source>
        <dbReference type="ARBA" id="ARBA00023136"/>
    </source>
</evidence>
<dbReference type="FunFam" id="3.40.50.1000:FF:000018">
    <property type="entry name" value="Calcium-transporting ATPase"/>
    <property type="match status" value="1"/>
</dbReference>
<evidence type="ECO:0000256" key="10">
    <source>
        <dbReference type="ARBA" id="ARBA00022842"/>
    </source>
</evidence>
<dbReference type="GO" id="GO:0005524">
    <property type="term" value="F:ATP binding"/>
    <property type="evidence" value="ECO:0007669"/>
    <property type="project" value="UniProtKB-KW"/>
</dbReference>
<feature type="region of interest" description="Disordered" evidence="17">
    <location>
        <begin position="977"/>
        <end position="998"/>
    </location>
</feature>
<dbReference type="Pfam" id="PF00702">
    <property type="entry name" value="Hydrolase"/>
    <property type="match status" value="1"/>
</dbReference>
<dbReference type="SUPFAM" id="SSF81653">
    <property type="entry name" value="Calcium ATPase, transduction domain A"/>
    <property type="match status" value="1"/>
</dbReference>
<feature type="region of interest" description="Disordered" evidence="17">
    <location>
        <begin position="1537"/>
        <end position="1590"/>
    </location>
</feature>
<keyword evidence="4" id="KW-0109">Calcium transport</keyword>
<organism evidence="20 21">
    <name type="scientific">Coemansia erecta</name>
    <dbReference type="NCBI Taxonomy" id="147472"/>
    <lineage>
        <taxon>Eukaryota</taxon>
        <taxon>Fungi</taxon>
        <taxon>Fungi incertae sedis</taxon>
        <taxon>Zoopagomycota</taxon>
        <taxon>Kickxellomycotina</taxon>
        <taxon>Kickxellomycetes</taxon>
        <taxon>Kickxellales</taxon>
        <taxon>Kickxellaceae</taxon>
        <taxon>Coemansia</taxon>
    </lineage>
</organism>
<evidence type="ECO:0000256" key="4">
    <source>
        <dbReference type="ARBA" id="ARBA00022568"/>
    </source>
</evidence>
<feature type="transmembrane region" description="Helical" evidence="18">
    <location>
        <begin position="1312"/>
        <end position="1334"/>
    </location>
</feature>
<dbReference type="InterPro" id="IPR018303">
    <property type="entry name" value="ATPase_P-typ_P_site"/>
</dbReference>
<dbReference type="InterPro" id="IPR059000">
    <property type="entry name" value="ATPase_P-type_domA"/>
</dbReference>
<feature type="compositionally biased region" description="Basic residues" evidence="17">
    <location>
        <begin position="1559"/>
        <end position="1569"/>
    </location>
</feature>
<evidence type="ECO:0000256" key="1">
    <source>
        <dbReference type="ARBA" id="ARBA00004127"/>
    </source>
</evidence>
<dbReference type="Pfam" id="PF00122">
    <property type="entry name" value="E1-E2_ATPase"/>
    <property type="match status" value="1"/>
</dbReference>
<keyword evidence="11" id="KW-1278">Translocase</keyword>
<dbReference type="Gene3D" id="2.70.150.10">
    <property type="entry name" value="Calcium-transporting ATPase, cytoplasmic transduction domain A"/>
    <property type="match status" value="2"/>
</dbReference>
<feature type="domain" description="Cation-transporting P-type ATPase N-terminal" evidence="19">
    <location>
        <begin position="112"/>
        <end position="191"/>
    </location>
</feature>
<dbReference type="Gene3D" id="1.20.1110.10">
    <property type="entry name" value="Calcium-transporting ATPase, transmembrane domain"/>
    <property type="match status" value="3"/>
</dbReference>
<keyword evidence="10" id="KW-0460">Magnesium</keyword>
<dbReference type="NCBIfam" id="TIGR01494">
    <property type="entry name" value="ATPase_P-type"/>
    <property type="match status" value="2"/>
</dbReference>
<evidence type="ECO:0000256" key="3">
    <source>
        <dbReference type="ARBA" id="ARBA00022448"/>
    </source>
</evidence>
<keyword evidence="14 18" id="KW-0472">Membrane</keyword>
<dbReference type="InterPro" id="IPR008250">
    <property type="entry name" value="ATPase_P-typ_transduc_dom_A_sf"/>
</dbReference>
<dbReference type="PROSITE" id="PS00154">
    <property type="entry name" value="ATPASE_E1_E2"/>
    <property type="match status" value="1"/>
</dbReference>
<name>A0A9W8CTA1_9FUNG</name>
<evidence type="ECO:0000256" key="7">
    <source>
        <dbReference type="ARBA" id="ARBA00022741"/>
    </source>
</evidence>
<evidence type="ECO:0000256" key="12">
    <source>
        <dbReference type="ARBA" id="ARBA00022989"/>
    </source>
</evidence>
<evidence type="ECO:0000256" key="16">
    <source>
        <dbReference type="ARBA" id="ARBA00067965"/>
    </source>
</evidence>
<dbReference type="InterPro" id="IPR023214">
    <property type="entry name" value="HAD_sf"/>
</dbReference>
<evidence type="ECO:0000313" key="21">
    <source>
        <dbReference type="Proteomes" id="UP001149813"/>
    </source>
</evidence>
<dbReference type="GO" id="GO:0012505">
    <property type="term" value="C:endomembrane system"/>
    <property type="evidence" value="ECO:0007669"/>
    <property type="project" value="UniProtKB-SubCell"/>
</dbReference>
<protein>
    <recommendedName>
        <fullName evidence="16">Calcium-transporting ATPase 2</fullName>
        <ecNumber evidence="2">7.2.2.10</ecNumber>
    </recommendedName>
</protein>
<feature type="region of interest" description="Disordered" evidence="17">
    <location>
        <begin position="1472"/>
        <end position="1523"/>
    </location>
</feature>
<reference evidence="20" key="1">
    <citation type="submission" date="2022-07" db="EMBL/GenBank/DDBJ databases">
        <title>Phylogenomic reconstructions and comparative analyses of Kickxellomycotina fungi.</title>
        <authorList>
            <person name="Reynolds N.K."/>
            <person name="Stajich J.E."/>
            <person name="Barry K."/>
            <person name="Grigoriev I.V."/>
            <person name="Crous P."/>
            <person name="Smith M.E."/>
        </authorList>
    </citation>
    <scope>NUCLEOTIDE SEQUENCE</scope>
    <source>
        <strain evidence="20">NBRC 32514</strain>
    </source>
</reference>
<dbReference type="FunFam" id="1.20.1110.10:FF:000039">
    <property type="entry name" value="Calcium-transporting ATPase"/>
    <property type="match status" value="1"/>
</dbReference>
<feature type="compositionally biased region" description="Polar residues" evidence="17">
    <location>
        <begin position="1"/>
        <end position="20"/>
    </location>
</feature>
<dbReference type="Pfam" id="PF00690">
    <property type="entry name" value="Cation_ATPase_N"/>
    <property type="match status" value="1"/>
</dbReference>
<comment type="subcellular location">
    <subcellularLocation>
        <location evidence="1">Endomembrane system</location>
        <topology evidence="1">Multi-pass membrane protein</topology>
    </subcellularLocation>
</comment>
<comment type="catalytic activity">
    <reaction evidence="15">
        <text>Ca(2+)(in) + ATP + H2O = Ca(2+)(out) + ADP + phosphate + H(+)</text>
        <dbReference type="Rhea" id="RHEA:18105"/>
        <dbReference type="ChEBI" id="CHEBI:15377"/>
        <dbReference type="ChEBI" id="CHEBI:15378"/>
        <dbReference type="ChEBI" id="CHEBI:29108"/>
        <dbReference type="ChEBI" id="CHEBI:30616"/>
        <dbReference type="ChEBI" id="CHEBI:43474"/>
        <dbReference type="ChEBI" id="CHEBI:456216"/>
        <dbReference type="EC" id="7.2.2.10"/>
    </reaction>
</comment>
<evidence type="ECO:0000256" key="8">
    <source>
        <dbReference type="ARBA" id="ARBA00022837"/>
    </source>
</evidence>
<feature type="transmembrane region" description="Helical" evidence="18">
    <location>
        <begin position="1346"/>
        <end position="1363"/>
    </location>
</feature>
<feature type="compositionally biased region" description="Basic residues" evidence="17">
    <location>
        <begin position="654"/>
        <end position="671"/>
    </location>
</feature>
<feature type="transmembrane region" description="Helical" evidence="18">
    <location>
        <begin position="1261"/>
        <end position="1283"/>
    </location>
</feature>
<evidence type="ECO:0000256" key="17">
    <source>
        <dbReference type="SAM" id="MobiDB-lite"/>
    </source>
</evidence>
<feature type="compositionally biased region" description="Basic and acidic residues" evidence="17">
    <location>
        <begin position="304"/>
        <end position="321"/>
    </location>
</feature>
<dbReference type="InterPro" id="IPR004014">
    <property type="entry name" value="ATPase_P-typ_cation-transptr_N"/>
</dbReference>
<dbReference type="SUPFAM" id="SSF81665">
    <property type="entry name" value="Calcium ATPase, transmembrane domain M"/>
    <property type="match status" value="1"/>
</dbReference>
<proteinExistence type="predicted"/>
<feature type="region of interest" description="Disordered" evidence="17">
    <location>
        <begin position="1664"/>
        <end position="1697"/>
    </location>
</feature>
<dbReference type="Gene3D" id="3.40.1110.10">
    <property type="entry name" value="Calcium-transporting ATPase, cytoplasmic domain N"/>
    <property type="match status" value="3"/>
</dbReference>
<evidence type="ECO:0000313" key="20">
    <source>
        <dbReference type="EMBL" id="KAJ1725485.1"/>
    </source>
</evidence>
<evidence type="ECO:0000256" key="13">
    <source>
        <dbReference type="ARBA" id="ARBA00023065"/>
    </source>
</evidence>
<dbReference type="SUPFAM" id="SSF81660">
    <property type="entry name" value="Metal cation-transporting ATPase, ATP-binding domain N"/>
    <property type="match status" value="1"/>
</dbReference>
<feature type="compositionally biased region" description="Polar residues" evidence="17">
    <location>
        <begin position="1688"/>
        <end position="1697"/>
    </location>
</feature>
<dbReference type="InterPro" id="IPR023298">
    <property type="entry name" value="ATPase_P-typ_TM_dom_sf"/>
</dbReference>
<feature type="compositionally biased region" description="Acidic residues" evidence="17">
    <location>
        <begin position="943"/>
        <end position="953"/>
    </location>
</feature>
<feature type="compositionally biased region" description="Polar residues" evidence="17">
    <location>
        <begin position="1570"/>
        <end position="1579"/>
    </location>
</feature>
<dbReference type="Proteomes" id="UP001149813">
    <property type="component" value="Unassembled WGS sequence"/>
</dbReference>
<feature type="region of interest" description="Disordered" evidence="17">
    <location>
        <begin position="1623"/>
        <end position="1644"/>
    </location>
</feature>
<dbReference type="InterPro" id="IPR023299">
    <property type="entry name" value="ATPase_P-typ_cyto_dom_N"/>
</dbReference>
<dbReference type="GO" id="GO:0005388">
    <property type="term" value="F:P-type calcium transporter activity"/>
    <property type="evidence" value="ECO:0007669"/>
    <property type="project" value="UniProtKB-EC"/>
</dbReference>